<dbReference type="Gene3D" id="3.90.850.10">
    <property type="entry name" value="Fumarylacetoacetase-like, C-terminal domain"/>
    <property type="match status" value="1"/>
</dbReference>
<reference evidence="4 5" key="1">
    <citation type="submission" date="2016-09" db="EMBL/GenBank/DDBJ databases">
        <title>Pseudonocardia autotrophica DSM535, a candidate organism with high potential of specific P450 cytochromes.</title>
        <authorList>
            <person name="Grumaz C."/>
            <person name="Vainshtein Y."/>
            <person name="Kirstahler P."/>
            <person name="Sohn K."/>
        </authorList>
    </citation>
    <scope>NUCLEOTIDE SEQUENCE [LARGE SCALE GENOMIC DNA]</scope>
    <source>
        <strain evidence="4 5">DSM 535</strain>
    </source>
</reference>
<dbReference type="GO" id="GO:0046872">
    <property type="term" value="F:metal ion binding"/>
    <property type="evidence" value="ECO:0007669"/>
    <property type="project" value="UniProtKB-KW"/>
</dbReference>
<proteinExistence type="inferred from homology"/>
<evidence type="ECO:0000259" key="3">
    <source>
        <dbReference type="Pfam" id="PF01557"/>
    </source>
</evidence>
<gene>
    <name evidence="4" type="ORF">BG845_05074</name>
</gene>
<protein>
    <submittedName>
        <fullName evidence="4">Ureidoglycolate lyase</fullName>
        <ecNumber evidence="4">4.3.2.3</ecNumber>
    </submittedName>
</protein>
<dbReference type="InterPro" id="IPR036663">
    <property type="entry name" value="Fumarylacetoacetase_C_sf"/>
</dbReference>
<dbReference type="EC" id="4.3.2.3" evidence="4"/>
<accession>A0A1Y2MPB1</accession>
<sequence>MSTNLIRYDDGWGVVRGDDVLPLPGEYATTAEVLGEGVKAARELLADPDAPSVPLVDVTPLNPLPGARVYCQGANYRSHMVESGMDPDRAFNMLFTKSTASLSGAHDDIVTPPHVRLLDYEVELGLVIGAPVTGPVTVTGADLPDYVGAFVVANDVSARDVQLPQGQWYKGKSYRTFCPVGPYLCVPERAEVARWPELRLALTVNGERRQGSLAGDMVFEPAATLTEFSQLETFAVGDVILTGTPGGVAMQPPGAVTQKIAGLLPEARRWELFVRTQARSRAYLKPGDRVAASIRTDDGALDLGVQKNTVV</sequence>
<comment type="similarity">
    <text evidence="1">Belongs to the FAH family.</text>
</comment>
<dbReference type="STRING" id="2074.BG845_05074"/>
<comment type="caution">
    <text evidence="4">The sequence shown here is derived from an EMBL/GenBank/DDBJ whole genome shotgun (WGS) entry which is preliminary data.</text>
</comment>
<dbReference type="Pfam" id="PF01557">
    <property type="entry name" value="FAA_hydrolase"/>
    <property type="match status" value="1"/>
</dbReference>
<dbReference type="GO" id="GO:0050385">
    <property type="term" value="F:ureidoglycolate lyase activity"/>
    <property type="evidence" value="ECO:0007669"/>
    <property type="project" value="UniProtKB-EC"/>
</dbReference>
<dbReference type="Proteomes" id="UP000194360">
    <property type="component" value="Unassembled WGS sequence"/>
</dbReference>
<keyword evidence="4" id="KW-0456">Lyase</keyword>
<dbReference type="PANTHER" id="PTHR42796:SF4">
    <property type="entry name" value="FUMARYLACETOACETATE HYDROLASE DOMAIN-CONTAINING PROTEIN 2A"/>
    <property type="match status" value="1"/>
</dbReference>
<dbReference type="EMBL" id="MIGB01000034">
    <property type="protein sequence ID" value="OSY36991.1"/>
    <property type="molecule type" value="Genomic_DNA"/>
</dbReference>
<feature type="domain" description="Fumarylacetoacetase-like C-terminal" evidence="3">
    <location>
        <begin position="69"/>
        <end position="311"/>
    </location>
</feature>
<dbReference type="AlphaFoldDB" id="A0A1Y2MPB1"/>
<dbReference type="PANTHER" id="PTHR42796">
    <property type="entry name" value="FUMARYLACETOACETATE HYDROLASE DOMAIN-CONTAINING PROTEIN 2A-RELATED"/>
    <property type="match status" value="1"/>
</dbReference>
<evidence type="ECO:0000313" key="4">
    <source>
        <dbReference type="EMBL" id="OSY36991.1"/>
    </source>
</evidence>
<dbReference type="InterPro" id="IPR051121">
    <property type="entry name" value="FAH"/>
</dbReference>
<dbReference type="SUPFAM" id="SSF56529">
    <property type="entry name" value="FAH"/>
    <property type="match status" value="1"/>
</dbReference>
<dbReference type="OrthoDB" id="2273115at2"/>
<dbReference type="RefSeq" id="WP_085915221.1">
    <property type="nucleotide sequence ID" value="NZ_AP018920.1"/>
</dbReference>
<keyword evidence="5" id="KW-1185">Reference proteome</keyword>
<organism evidence="4 5">
    <name type="scientific">Pseudonocardia autotrophica</name>
    <name type="common">Amycolata autotrophica</name>
    <name type="synonym">Nocardia autotrophica</name>
    <dbReference type="NCBI Taxonomy" id="2074"/>
    <lineage>
        <taxon>Bacteria</taxon>
        <taxon>Bacillati</taxon>
        <taxon>Actinomycetota</taxon>
        <taxon>Actinomycetes</taxon>
        <taxon>Pseudonocardiales</taxon>
        <taxon>Pseudonocardiaceae</taxon>
        <taxon>Pseudonocardia</taxon>
    </lineage>
</organism>
<dbReference type="GO" id="GO:0044281">
    <property type="term" value="P:small molecule metabolic process"/>
    <property type="evidence" value="ECO:0007669"/>
    <property type="project" value="UniProtKB-ARBA"/>
</dbReference>
<evidence type="ECO:0000256" key="1">
    <source>
        <dbReference type="ARBA" id="ARBA00010211"/>
    </source>
</evidence>
<dbReference type="InterPro" id="IPR011234">
    <property type="entry name" value="Fumarylacetoacetase-like_C"/>
</dbReference>
<name>A0A1Y2MPB1_PSEAH</name>
<evidence type="ECO:0000256" key="2">
    <source>
        <dbReference type="ARBA" id="ARBA00022723"/>
    </source>
</evidence>
<evidence type="ECO:0000313" key="5">
    <source>
        <dbReference type="Proteomes" id="UP000194360"/>
    </source>
</evidence>
<keyword evidence="2" id="KW-0479">Metal-binding</keyword>